<reference evidence="2 4" key="1">
    <citation type="journal article" date="2014" name="Curr. Biol.">
        <title>The genome of the clonal raider ant Cerapachys biroi.</title>
        <authorList>
            <person name="Oxley P.R."/>
            <person name="Ji L."/>
            <person name="Fetter-Pruneda I."/>
            <person name="McKenzie S.K."/>
            <person name="Li C."/>
            <person name="Hu H."/>
            <person name="Zhang G."/>
            <person name="Kronauer D.J."/>
        </authorList>
    </citation>
    <scope>NUCLEOTIDE SEQUENCE [LARGE SCALE GENOMIC DNA]</scope>
</reference>
<reference evidence="3" key="3">
    <citation type="submission" date="2018-07" db="EMBL/GenBank/DDBJ databases">
        <authorList>
            <person name="Mckenzie S.K."/>
            <person name="Kronauer D.J.C."/>
        </authorList>
    </citation>
    <scope>NUCLEOTIDE SEQUENCE</scope>
    <source>
        <strain evidence="3">Clonal line C1</strain>
    </source>
</reference>
<organism evidence="2 4">
    <name type="scientific">Ooceraea biroi</name>
    <name type="common">Clonal raider ant</name>
    <name type="synonym">Cerapachys biroi</name>
    <dbReference type="NCBI Taxonomy" id="2015173"/>
    <lineage>
        <taxon>Eukaryota</taxon>
        <taxon>Metazoa</taxon>
        <taxon>Ecdysozoa</taxon>
        <taxon>Arthropoda</taxon>
        <taxon>Hexapoda</taxon>
        <taxon>Insecta</taxon>
        <taxon>Pterygota</taxon>
        <taxon>Neoptera</taxon>
        <taxon>Endopterygota</taxon>
        <taxon>Hymenoptera</taxon>
        <taxon>Apocrita</taxon>
        <taxon>Aculeata</taxon>
        <taxon>Formicoidea</taxon>
        <taxon>Formicidae</taxon>
        <taxon>Dorylinae</taxon>
        <taxon>Ooceraea</taxon>
    </lineage>
</organism>
<dbReference type="Proteomes" id="UP000279307">
    <property type="component" value="Chromosome 5"/>
</dbReference>
<evidence type="ECO:0000256" key="1">
    <source>
        <dbReference type="SAM" id="SignalP"/>
    </source>
</evidence>
<dbReference type="InterPro" id="IPR036682">
    <property type="entry name" value="OS_D_A10/PebIII_sf"/>
</dbReference>
<dbReference type="SUPFAM" id="SSF100910">
    <property type="entry name" value="Chemosensory protein Csp2"/>
    <property type="match status" value="1"/>
</dbReference>
<dbReference type="Pfam" id="PF03392">
    <property type="entry name" value="OS-D"/>
    <property type="match status" value="1"/>
</dbReference>
<evidence type="ECO:0000313" key="3">
    <source>
        <dbReference type="EMBL" id="RLU22469.1"/>
    </source>
</evidence>
<protein>
    <submittedName>
        <fullName evidence="3">ObirCsp12</fullName>
    </submittedName>
</protein>
<keyword evidence="4" id="KW-1185">Reference proteome</keyword>
<dbReference type="PANTHER" id="PTHR11257:SF13">
    <property type="entry name" value="GEO07322P1"/>
    <property type="match status" value="1"/>
</dbReference>
<evidence type="ECO:0000313" key="2">
    <source>
        <dbReference type="EMBL" id="EZA53190.1"/>
    </source>
</evidence>
<dbReference type="EMBL" id="QOIP01000005">
    <property type="protein sequence ID" value="RLU22469.1"/>
    <property type="molecule type" value="Genomic_DNA"/>
</dbReference>
<feature type="chain" id="PRO_5036288936" evidence="1">
    <location>
        <begin position="21"/>
        <end position="121"/>
    </location>
</feature>
<dbReference type="OrthoDB" id="8183954at2759"/>
<evidence type="ECO:0000313" key="4">
    <source>
        <dbReference type="Proteomes" id="UP000053097"/>
    </source>
</evidence>
<accession>A0A026WAW0</accession>
<keyword evidence="1" id="KW-0732">Signal</keyword>
<reference evidence="3 5" key="2">
    <citation type="journal article" date="2018" name="Genome Res.">
        <title>The genomic architecture and molecular evolution of ant odorant receptors.</title>
        <authorList>
            <person name="McKenzie S.K."/>
            <person name="Kronauer D.J.C."/>
        </authorList>
    </citation>
    <scope>NUCLEOTIDE SEQUENCE [LARGE SCALE GENOMIC DNA]</scope>
    <source>
        <strain evidence="3">Clonal line C1</strain>
    </source>
</reference>
<proteinExistence type="predicted"/>
<dbReference type="Proteomes" id="UP000053097">
    <property type="component" value="Unassembled WGS sequence"/>
</dbReference>
<evidence type="ECO:0000313" key="5">
    <source>
        <dbReference type="Proteomes" id="UP000279307"/>
    </source>
</evidence>
<dbReference type="EMBL" id="KK107293">
    <property type="protein sequence ID" value="EZA53190.1"/>
    <property type="molecule type" value="Genomic_DNA"/>
</dbReference>
<dbReference type="Gene3D" id="1.10.2080.10">
    <property type="entry name" value="Insect odorant-binding protein A10/Ejaculatory bulb-specific protein 3"/>
    <property type="match status" value="1"/>
</dbReference>
<dbReference type="OMA" id="WYTQNKP"/>
<gene>
    <name evidence="3" type="ORF">DMN91_004747</name>
    <name evidence="2" type="ORF">X777_06269</name>
</gene>
<dbReference type="PANTHER" id="PTHR11257">
    <property type="entry name" value="CHEMOSENSORY PROTEIN-RELATED"/>
    <property type="match status" value="1"/>
</dbReference>
<sequence length="121" mass="13992">MVRLSTIVVIIGIALVCTYAQEELYDNKYDDMDVIAIMVNDKLRNQYYKCFMETGPCATGDAKFFKEIFAEALQSKCKRCTEKQKKMLDDIVGWYTENKPAEWQTIVEKSIEDLKKKNAGK</sequence>
<dbReference type="InterPro" id="IPR005055">
    <property type="entry name" value="A10/PebIII"/>
</dbReference>
<dbReference type="AlphaFoldDB" id="A0A026WAW0"/>
<name>A0A026WAW0_OOCBI</name>
<feature type="signal peptide" evidence="1">
    <location>
        <begin position="1"/>
        <end position="20"/>
    </location>
</feature>